<dbReference type="PROSITE" id="PS00304">
    <property type="entry name" value="SASP_1"/>
    <property type="match status" value="1"/>
</dbReference>
<dbReference type="Gene3D" id="6.10.10.80">
    <property type="entry name" value="Small, acid-soluble spore protein, alpha/beta type-like"/>
    <property type="match status" value="1"/>
</dbReference>
<keyword evidence="2" id="KW-0238">DNA-binding</keyword>
<reference evidence="3" key="1">
    <citation type="submission" date="2024-06" db="EMBL/GenBank/DDBJ databases">
        <authorList>
            <person name="Lee H."/>
            <person name="Agrawal S."/>
        </authorList>
    </citation>
    <scope>NUCLEOTIDE SEQUENCE</scope>
</reference>
<name>A0AB39C7E1_9CAUD</name>
<dbReference type="InterPro" id="IPR001448">
    <property type="entry name" value="SASP_alpha/beta-type"/>
</dbReference>
<evidence type="ECO:0000256" key="2">
    <source>
        <dbReference type="ARBA" id="ARBA00023125"/>
    </source>
</evidence>
<evidence type="ECO:0000313" key="3">
    <source>
        <dbReference type="EMBL" id="XDJ02448.1"/>
    </source>
</evidence>
<proteinExistence type="inferred from homology"/>
<dbReference type="Pfam" id="PF00269">
    <property type="entry name" value="SASP"/>
    <property type="match status" value="1"/>
</dbReference>
<protein>
    <submittedName>
        <fullName evidence="3">Small acid soluble spore protein</fullName>
    </submittedName>
</protein>
<organism evidence="3">
    <name type="scientific">Bacillus phage KoopaTroopa</name>
    <dbReference type="NCBI Taxonomy" id="3234046"/>
    <lineage>
        <taxon>Viruses</taxon>
        <taxon>Duplodnaviria</taxon>
        <taxon>Heunggongvirae</taxon>
        <taxon>Uroviricota</taxon>
        <taxon>Caudoviricetes</taxon>
    </lineage>
</organism>
<dbReference type="InterPro" id="IPR038300">
    <property type="entry name" value="SASP_sf_alpha/beta"/>
</dbReference>
<dbReference type="GO" id="GO:0003690">
    <property type="term" value="F:double-stranded DNA binding"/>
    <property type="evidence" value="ECO:0007669"/>
    <property type="project" value="InterPro"/>
</dbReference>
<dbReference type="EMBL" id="PP965177">
    <property type="protein sequence ID" value="XDJ02448.1"/>
    <property type="molecule type" value="Genomic_DNA"/>
</dbReference>
<accession>A0AB39C7E1</accession>
<dbReference type="GO" id="GO:0006265">
    <property type="term" value="P:DNA topological change"/>
    <property type="evidence" value="ECO:0007669"/>
    <property type="project" value="InterPro"/>
</dbReference>
<dbReference type="PANTHER" id="PTHR36107:SF1">
    <property type="entry name" value="SMALL, ACID-SOLUBLE SPORE PROTEIN A"/>
    <property type="match status" value="1"/>
</dbReference>
<comment type="similarity">
    <text evidence="1">Belongs to the alpha/beta-type SASP family.</text>
</comment>
<dbReference type="InterPro" id="IPR018126">
    <property type="entry name" value="SASP_alpha/beta-type_CS"/>
</dbReference>
<dbReference type="PANTHER" id="PTHR36107">
    <property type="entry name" value="SMALL, ACID-SOLUBLE SPORE PROTEIN A"/>
    <property type="match status" value="1"/>
</dbReference>
<sequence length="78" mass="8674">MKTNKLLVPNAEQVIELMKLEIAEEMGITLGADTTARDNGKVGGEMTRRLIQIAKEHLANQSQYVGQVETQQPQDTIH</sequence>
<evidence type="ECO:0000256" key="1">
    <source>
        <dbReference type="ARBA" id="ARBA00005442"/>
    </source>
</evidence>
<dbReference type="InterPro" id="IPR050847">
    <property type="entry name" value="SASP_DNA-binding"/>
</dbReference>